<sequence length="174" mass="19154">MNLIALNCRNCGAPLQVPDDLKHVTCMHCGTQLAVVHEGGAAYTEKLDALAERTEQIEDKLDVLHREQKLAALDRQWDKEQEGFKIRRKDGSSHLPSKTGSIVGGVIGVGVGLFVMTIGIGTAGGRGPGGFFVLIGFLFMFVGVGTSLWQLHRAAAYEKAKRRYEHRRQQIRRG</sequence>
<evidence type="ECO:0000313" key="2">
    <source>
        <dbReference type="EMBL" id="QDU73441.1"/>
    </source>
</evidence>
<organism evidence="2 3">
    <name type="scientific">Bremerella volcania</name>
    <dbReference type="NCBI Taxonomy" id="2527984"/>
    <lineage>
        <taxon>Bacteria</taxon>
        <taxon>Pseudomonadati</taxon>
        <taxon>Planctomycetota</taxon>
        <taxon>Planctomycetia</taxon>
        <taxon>Pirellulales</taxon>
        <taxon>Pirellulaceae</taxon>
        <taxon>Bremerella</taxon>
    </lineage>
</organism>
<feature type="transmembrane region" description="Helical" evidence="1">
    <location>
        <begin position="102"/>
        <end position="123"/>
    </location>
</feature>
<keyword evidence="1" id="KW-1133">Transmembrane helix</keyword>
<proteinExistence type="predicted"/>
<dbReference type="Proteomes" id="UP000318626">
    <property type="component" value="Chromosome"/>
</dbReference>
<evidence type="ECO:0000256" key="1">
    <source>
        <dbReference type="SAM" id="Phobius"/>
    </source>
</evidence>
<reference evidence="3" key="1">
    <citation type="submission" date="2019-02" db="EMBL/GenBank/DDBJ databases">
        <title>Deep-cultivation of Planctomycetes and their phenomic and genomic characterization uncovers novel biology.</title>
        <authorList>
            <person name="Wiegand S."/>
            <person name="Jogler M."/>
            <person name="Boedeker C."/>
            <person name="Pinto D."/>
            <person name="Vollmers J."/>
            <person name="Rivas-Marin E."/>
            <person name="Kohn T."/>
            <person name="Peeters S.H."/>
            <person name="Heuer A."/>
            <person name="Rast P."/>
            <person name="Oberbeckmann S."/>
            <person name="Bunk B."/>
            <person name="Jeske O."/>
            <person name="Meyerdierks A."/>
            <person name="Storesund J.E."/>
            <person name="Kallscheuer N."/>
            <person name="Luecker S."/>
            <person name="Lage O.M."/>
            <person name="Pohl T."/>
            <person name="Merkel B.J."/>
            <person name="Hornburger P."/>
            <person name="Mueller R.-W."/>
            <person name="Bruemmer F."/>
            <person name="Labrenz M."/>
            <person name="Spormann A.M."/>
            <person name="Op den Camp H."/>
            <person name="Overmann J."/>
            <person name="Amann R."/>
            <person name="Jetten M.S.M."/>
            <person name="Mascher T."/>
            <person name="Medema M.H."/>
            <person name="Devos D.P."/>
            <person name="Kaster A.-K."/>
            <person name="Ovreas L."/>
            <person name="Rohde M."/>
            <person name="Galperin M.Y."/>
            <person name="Jogler C."/>
        </authorList>
    </citation>
    <scope>NUCLEOTIDE SEQUENCE [LARGE SCALE GENOMIC DNA]</scope>
    <source>
        <strain evidence="3">Pan97</strain>
    </source>
</reference>
<feature type="transmembrane region" description="Helical" evidence="1">
    <location>
        <begin position="129"/>
        <end position="151"/>
    </location>
</feature>
<keyword evidence="1" id="KW-0812">Transmembrane</keyword>
<accession>A0A518C2I7</accession>
<evidence type="ECO:0000313" key="3">
    <source>
        <dbReference type="Proteomes" id="UP000318626"/>
    </source>
</evidence>
<protein>
    <submittedName>
        <fullName evidence="2">Uncharacterized protein</fullName>
    </submittedName>
</protein>
<name>A0A518C2I7_9BACT</name>
<gene>
    <name evidence="2" type="ORF">Pan97_04120</name>
</gene>
<dbReference type="RefSeq" id="WP_144970274.1">
    <property type="nucleotide sequence ID" value="NZ_CP036289.1"/>
</dbReference>
<dbReference type="OrthoDB" id="292153at2"/>
<dbReference type="KEGG" id="bvo:Pan97_04120"/>
<keyword evidence="1" id="KW-0472">Membrane</keyword>
<dbReference type="EMBL" id="CP036289">
    <property type="protein sequence ID" value="QDU73441.1"/>
    <property type="molecule type" value="Genomic_DNA"/>
</dbReference>
<keyword evidence="3" id="KW-1185">Reference proteome</keyword>
<dbReference type="AlphaFoldDB" id="A0A518C2I7"/>